<evidence type="ECO:0000256" key="5">
    <source>
        <dbReference type="ARBA" id="ARBA00023002"/>
    </source>
</evidence>
<dbReference type="InterPro" id="IPR013786">
    <property type="entry name" value="AcylCoA_DH/ox_N"/>
</dbReference>
<dbReference type="EMBL" id="FNXG01000008">
    <property type="protein sequence ID" value="SEI12141.1"/>
    <property type="molecule type" value="Genomic_DNA"/>
</dbReference>
<keyword evidence="3 6" id="KW-0285">Flavoprotein</keyword>
<dbReference type="InterPro" id="IPR050741">
    <property type="entry name" value="Acyl-CoA_dehydrogenase"/>
</dbReference>
<evidence type="ECO:0000256" key="1">
    <source>
        <dbReference type="ARBA" id="ARBA00001974"/>
    </source>
</evidence>
<name>A0A1H6NJ43_9RHOB</name>
<evidence type="ECO:0000259" key="9">
    <source>
        <dbReference type="Pfam" id="PF02771"/>
    </source>
</evidence>
<dbReference type="AlphaFoldDB" id="A0A1H6NJ43"/>
<reference evidence="11" key="1">
    <citation type="submission" date="2016-10" db="EMBL/GenBank/DDBJ databases">
        <authorList>
            <person name="Varghese N."/>
            <person name="Submissions S."/>
        </authorList>
    </citation>
    <scope>NUCLEOTIDE SEQUENCE [LARGE SCALE GENOMIC DNA]</scope>
    <source>
        <strain evidence="11">DSM 11593</strain>
    </source>
</reference>
<dbReference type="Pfam" id="PF02771">
    <property type="entry name" value="Acyl-CoA_dh_N"/>
    <property type="match status" value="1"/>
</dbReference>
<dbReference type="InterPro" id="IPR009075">
    <property type="entry name" value="AcylCo_DH/oxidase_C"/>
</dbReference>
<dbReference type="GO" id="GO:0005737">
    <property type="term" value="C:cytoplasm"/>
    <property type="evidence" value="ECO:0007669"/>
    <property type="project" value="TreeGrafter"/>
</dbReference>
<dbReference type="Proteomes" id="UP000199125">
    <property type="component" value="Unassembled WGS sequence"/>
</dbReference>
<proteinExistence type="inferred from homology"/>
<feature type="domain" description="Acyl-CoA oxidase/dehydrogenase middle" evidence="8">
    <location>
        <begin position="148"/>
        <end position="243"/>
    </location>
</feature>
<evidence type="ECO:0000259" key="7">
    <source>
        <dbReference type="Pfam" id="PF00441"/>
    </source>
</evidence>
<dbReference type="Gene3D" id="1.20.140.10">
    <property type="entry name" value="Butyryl-CoA Dehydrogenase, subunit A, domain 3"/>
    <property type="match status" value="1"/>
</dbReference>
<dbReference type="SUPFAM" id="SSF56645">
    <property type="entry name" value="Acyl-CoA dehydrogenase NM domain-like"/>
    <property type="match status" value="1"/>
</dbReference>
<feature type="domain" description="Acyl-CoA dehydrogenase/oxidase C-terminal" evidence="7">
    <location>
        <begin position="255"/>
        <end position="405"/>
    </location>
</feature>
<accession>A0A1H6NJ43</accession>
<feature type="domain" description="Acyl-CoA dehydrogenase/oxidase N-terminal" evidence="9">
    <location>
        <begin position="34"/>
        <end position="144"/>
    </location>
</feature>
<dbReference type="InterPro" id="IPR006091">
    <property type="entry name" value="Acyl-CoA_Oxase/DH_mid-dom"/>
</dbReference>
<keyword evidence="4 6" id="KW-0274">FAD</keyword>
<evidence type="ECO:0000256" key="2">
    <source>
        <dbReference type="ARBA" id="ARBA00009347"/>
    </source>
</evidence>
<organism evidence="10 11">
    <name type="scientific">Paracoccus alkenifer</name>
    <dbReference type="NCBI Taxonomy" id="65735"/>
    <lineage>
        <taxon>Bacteria</taxon>
        <taxon>Pseudomonadati</taxon>
        <taxon>Pseudomonadota</taxon>
        <taxon>Alphaproteobacteria</taxon>
        <taxon>Rhodobacterales</taxon>
        <taxon>Paracoccaceae</taxon>
        <taxon>Paracoccus</taxon>
    </lineage>
</organism>
<dbReference type="FunFam" id="1.20.140.10:FF:000037">
    <property type="entry name" value="Similar to acyl-CoA dehydrogenase"/>
    <property type="match status" value="1"/>
</dbReference>
<dbReference type="PANTHER" id="PTHR48083">
    <property type="entry name" value="MEDIUM-CHAIN SPECIFIC ACYL-COA DEHYDROGENASE, MITOCHONDRIAL-RELATED"/>
    <property type="match status" value="1"/>
</dbReference>
<evidence type="ECO:0000313" key="10">
    <source>
        <dbReference type="EMBL" id="SEI12141.1"/>
    </source>
</evidence>
<sequence>MDFELPQAITDKLAELDAFIEAEIKPLERENVRFFDHRREYYRTDWENDGAPSQEWRALLSEMERRADKAGHLRLCLPENCGGQAAGNLMNAAIREHLAAKGLGLHNDLQDENSVVGNFPIVPAIAKYGTEEQKVYIEGIITGERHLSFALTEPRHGSDATWLETRAVRDGDHWVINGRKRWNSQVGRAQANLVFARTSGNPGEARGITAFIVPTDTPGHRIVMNHWTFNMPTDHSEVELKDVRVPDSAILNVEGEGLKIAMMFIHENRIRQAAGSVGAARYCIQEAVKYAKERVLFGESLSSRQAIQFPLAELHAECEVIRNYVFRSAWKMDRQDPASMSDEVSICNYLANNLVCRAADFAMQVHGGIGYSRHMPFEHIYRHHRRYKITEGSEEVQKRRIAQKLFGFKSRRGE</sequence>
<evidence type="ECO:0000259" key="8">
    <source>
        <dbReference type="Pfam" id="PF02770"/>
    </source>
</evidence>
<evidence type="ECO:0000256" key="6">
    <source>
        <dbReference type="RuleBase" id="RU362125"/>
    </source>
</evidence>
<evidence type="ECO:0000256" key="3">
    <source>
        <dbReference type="ARBA" id="ARBA00022630"/>
    </source>
</evidence>
<dbReference type="SUPFAM" id="SSF47203">
    <property type="entry name" value="Acyl-CoA dehydrogenase C-terminal domain-like"/>
    <property type="match status" value="1"/>
</dbReference>
<dbReference type="OrthoDB" id="9775090at2"/>
<dbReference type="CDD" id="cd00567">
    <property type="entry name" value="ACAD"/>
    <property type="match status" value="1"/>
</dbReference>
<dbReference type="PANTHER" id="PTHR48083:SF2">
    <property type="entry name" value="MEDIUM-CHAIN SPECIFIC ACYL-COA DEHYDROGENASE, MITOCHONDRIAL"/>
    <property type="match status" value="1"/>
</dbReference>
<dbReference type="GO" id="GO:0033539">
    <property type="term" value="P:fatty acid beta-oxidation using acyl-CoA dehydrogenase"/>
    <property type="evidence" value="ECO:0007669"/>
    <property type="project" value="TreeGrafter"/>
</dbReference>
<dbReference type="InterPro" id="IPR046373">
    <property type="entry name" value="Acyl-CoA_Oxase/DH_mid-dom_sf"/>
</dbReference>
<keyword evidence="5 6" id="KW-0560">Oxidoreductase</keyword>
<protein>
    <submittedName>
        <fullName evidence="10">Acyl-CoA dehydrogenase</fullName>
    </submittedName>
</protein>
<dbReference type="Gene3D" id="1.10.540.10">
    <property type="entry name" value="Acyl-CoA dehydrogenase/oxidase, N-terminal domain"/>
    <property type="match status" value="1"/>
</dbReference>
<dbReference type="Gene3D" id="2.40.110.10">
    <property type="entry name" value="Butyryl-CoA Dehydrogenase, subunit A, domain 2"/>
    <property type="match status" value="1"/>
</dbReference>
<dbReference type="Pfam" id="PF02770">
    <property type="entry name" value="Acyl-CoA_dh_M"/>
    <property type="match status" value="1"/>
</dbReference>
<dbReference type="InterPro" id="IPR037069">
    <property type="entry name" value="AcylCoA_DH/ox_N_sf"/>
</dbReference>
<evidence type="ECO:0000256" key="4">
    <source>
        <dbReference type="ARBA" id="ARBA00022827"/>
    </source>
</evidence>
<keyword evidence="11" id="KW-1185">Reference proteome</keyword>
<comment type="similarity">
    <text evidence="2 6">Belongs to the acyl-CoA dehydrogenase family.</text>
</comment>
<dbReference type="RefSeq" id="WP_090848997.1">
    <property type="nucleotide sequence ID" value="NZ_FNXG01000008.1"/>
</dbReference>
<evidence type="ECO:0000313" key="11">
    <source>
        <dbReference type="Proteomes" id="UP000199125"/>
    </source>
</evidence>
<dbReference type="Pfam" id="PF00441">
    <property type="entry name" value="Acyl-CoA_dh_1"/>
    <property type="match status" value="1"/>
</dbReference>
<comment type="cofactor">
    <cofactor evidence="1 6">
        <name>FAD</name>
        <dbReference type="ChEBI" id="CHEBI:57692"/>
    </cofactor>
</comment>
<dbReference type="GO" id="GO:0003995">
    <property type="term" value="F:acyl-CoA dehydrogenase activity"/>
    <property type="evidence" value="ECO:0007669"/>
    <property type="project" value="TreeGrafter"/>
</dbReference>
<dbReference type="InterPro" id="IPR036250">
    <property type="entry name" value="AcylCo_DH-like_C"/>
</dbReference>
<dbReference type="STRING" id="65735.SAMN04488075_3067"/>
<dbReference type="InterPro" id="IPR009100">
    <property type="entry name" value="AcylCoA_DH/oxidase_NM_dom_sf"/>
</dbReference>
<gene>
    <name evidence="10" type="ORF">SAMN04488075_3067</name>
</gene>
<dbReference type="GO" id="GO:0050660">
    <property type="term" value="F:flavin adenine dinucleotide binding"/>
    <property type="evidence" value="ECO:0007669"/>
    <property type="project" value="InterPro"/>
</dbReference>
<dbReference type="FunFam" id="2.40.110.10:FF:000002">
    <property type="entry name" value="Acyl-CoA dehydrogenase fadE12"/>
    <property type="match status" value="1"/>
</dbReference>